<feature type="compositionally biased region" description="Pro residues" evidence="1">
    <location>
        <begin position="82"/>
        <end position="99"/>
    </location>
</feature>
<dbReference type="InterPro" id="IPR036465">
    <property type="entry name" value="vWFA_dom_sf"/>
</dbReference>
<gene>
    <name evidence="3" type="ORF">FHX76_001763</name>
</gene>
<feature type="region of interest" description="Disordered" evidence="1">
    <location>
        <begin position="56"/>
        <end position="151"/>
    </location>
</feature>
<evidence type="ECO:0000313" key="3">
    <source>
        <dbReference type="EMBL" id="NIH53895.1"/>
    </source>
</evidence>
<dbReference type="InterPro" id="IPR002035">
    <property type="entry name" value="VWF_A"/>
</dbReference>
<dbReference type="EMBL" id="JAAMOX010000001">
    <property type="protein sequence ID" value="NIH53895.1"/>
    <property type="molecule type" value="Genomic_DNA"/>
</dbReference>
<dbReference type="AlphaFoldDB" id="A0A7X5R1D1"/>
<proteinExistence type="predicted"/>
<feature type="domain" description="VWFA" evidence="2">
    <location>
        <begin position="325"/>
        <end position="522"/>
    </location>
</feature>
<dbReference type="SMART" id="SM00327">
    <property type="entry name" value="VWA"/>
    <property type="match status" value="1"/>
</dbReference>
<dbReference type="PROSITE" id="PS50234">
    <property type="entry name" value="VWFA"/>
    <property type="match status" value="1"/>
</dbReference>
<keyword evidence="4" id="KW-1185">Reference proteome</keyword>
<dbReference type="SUPFAM" id="SSF53300">
    <property type="entry name" value="vWA-like"/>
    <property type="match status" value="1"/>
</dbReference>
<dbReference type="Gene3D" id="3.40.50.410">
    <property type="entry name" value="von Willebrand factor, type A domain"/>
    <property type="match status" value="1"/>
</dbReference>
<accession>A0A7X5R1D1</accession>
<name>A0A7X5R1D1_9MICO</name>
<feature type="compositionally biased region" description="Low complexity" evidence="1">
    <location>
        <begin position="114"/>
        <end position="151"/>
    </location>
</feature>
<dbReference type="Pfam" id="PF24346">
    <property type="entry name" value="DUF7507"/>
    <property type="match status" value="1"/>
</dbReference>
<sequence>MAKHHRSARRQSASSHRTFRSAAVIVVSTALMLSPFNGVLGAANAANQAQIVNVNWSTDGDPGTATDTQSQQRTAPAEVAPEPTPPAPADPAPVVPNPAPTVTEPVTPDPVVPDPVVTDPATPDPTVTEPAVPEPEVTDPATPTPEVTTPAPKASKLAAASDVVAALAAPNTAEVIIKVGSDRSGLAGVTNLAGVKLGLFANASNAGATPVAECTSNAAGECIAVVTGITSSNGRAGLYVREITPAPGYFSNTVLRTGDYQGSTNNSTAYQFRTPTLFSAQTYRSDISTANGFMLGTGNNNYSASGGIWQNSRNNPALVGKCGLNVALLIDLSASIGPQIGNLKAAAKKLTGALKGSPSQIAVYTFSDSVPAPGGGTLGLTSVAGSTTTVDNFIDGLSDGGGTNWDRGLSQIAQSGVTYDAVIMLTDGNPNVYANETLDSVGTNTRLRSVEAAIFSANAIKAQGTRVIAMGVGSGVSAAAAAYNLRAVSGSTAYNAGAGNSATADYYQTANYQVAGDALKALAETNCKGSLSVVKMKVPFGNAPGDLTGATSGGSGWTFTAASGTSGVGVDTPVQTTNQTGAVNYALSYTSPVTSGSVTVTETQQAPYVYITTKCVFTSGTGTPTFSDTAAQNKFTVTVPSSQGVSCTVYNKEPAPVVPITIHKEWVLNNGAPVANSAFNLPGVSASGSVNGNGLAWDASTTAQVGSTVKVNETRSIVGLPLCTWSGNGLITKVNGQVLATPLALDSSQTVTAAMDITVTNKITCDTKLTLAKVVANGPANPANWNLTAYTPAGAPAGTKTGPVGATGSAAATASVTPGIQYELAEGGPNADPRYKQVDNRSIPLQAPQSTGSWTCIPLNADGSEQGGSSGGLNGWVNVPLGTWVKCSAVNETASLTVIKEVKNGTVGTAVPSNWTLTSTPTGTVPAGLTANSDPGSATGVSHFVRPGQGYKITESTGPAKYTLNSIACNTGPEGEMVSVPTGNISVPAQGNVTCVVTNVFTGLKIEKQAWNVSTPWQGSYPPANTELPAGSPVPSGNTITWTYTVTNTGGGTVNGITVVDNKLPAASVTCPKTSLASGEVMICTASGALNLGIPPVTPP</sequence>
<dbReference type="RefSeq" id="WP_167149883.1">
    <property type="nucleotide sequence ID" value="NZ_JAAMOX010000001.1"/>
</dbReference>
<comment type="caution">
    <text evidence="3">The sequence shown here is derived from an EMBL/GenBank/DDBJ whole genome shotgun (WGS) entry which is preliminary data.</text>
</comment>
<evidence type="ECO:0000259" key="2">
    <source>
        <dbReference type="PROSITE" id="PS50234"/>
    </source>
</evidence>
<protein>
    <recommendedName>
        <fullName evidence="2">VWFA domain-containing protein</fullName>
    </recommendedName>
</protein>
<dbReference type="InterPro" id="IPR055354">
    <property type="entry name" value="DUF7507"/>
</dbReference>
<dbReference type="CDD" id="cd00198">
    <property type="entry name" value="vWFA"/>
    <property type="match status" value="1"/>
</dbReference>
<reference evidence="3 4" key="1">
    <citation type="submission" date="2020-02" db="EMBL/GenBank/DDBJ databases">
        <title>Sequencing the genomes of 1000 actinobacteria strains.</title>
        <authorList>
            <person name="Klenk H.-P."/>
        </authorList>
    </citation>
    <scope>NUCLEOTIDE SEQUENCE [LARGE SCALE GENOMIC DNA]</scope>
    <source>
        <strain evidence="3 4">DSM 27960</strain>
    </source>
</reference>
<evidence type="ECO:0000313" key="4">
    <source>
        <dbReference type="Proteomes" id="UP000541033"/>
    </source>
</evidence>
<organism evidence="3 4">
    <name type="scientific">Lysinibacter cavernae</name>
    <dbReference type="NCBI Taxonomy" id="1640652"/>
    <lineage>
        <taxon>Bacteria</taxon>
        <taxon>Bacillati</taxon>
        <taxon>Actinomycetota</taxon>
        <taxon>Actinomycetes</taxon>
        <taxon>Micrococcales</taxon>
        <taxon>Microbacteriaceae</taxon>
        <taxon>Lysinibacter</taxon>
    </lineage>
</organism>
<evidence type="ECO:0000256" key="1">
    <source>
        <dbReference type="SAM" id="MobiDB-lite"/>
    </source>
</evidence>
<dbReference type="Proteomes" id="UP000541033">
    <property type="component" value="Unassembled WGS sequence"/>
</dbReference>